<dbReference type="Pfam" id="PF01810">
    <property type="entry name" value="LysE"/>
    <property type="match status" value="1"/>
</dbReference>
<sequence length="206" mass="21363">MTPGLGLVVLAWLVAGGSPGPATLTIAGTGMAEGRAAALAVALGIVAGSASWGLAAALGMSALMLTNVWIVETVRYAGALYLLWLAVKSLRAGLAPASAKPFRSATGGVKRLFLRGYLIHLTNPKAILSWGAVFAIALPPAASLSSVFTLFGVLITASTGLFLGYALLFSTRTIGEGYRRLRRWFELSFALLFGGAALKLLTARLQ</sequence>
<keyword evidence="2" id="KW-1003">Cell membrane</keyword>
<dbReference type="GO" id="GO:0005886">
    <property type="term" value="C:plasma membrane"/>
    <property type="evidence" value="ECO:0007669"/>
    <property type="project" value="UniProtKB-SubCell"/>
</dbReference>
<feature type="transmembrane region" description="Helical" evidence="6">
    <location>
        <begin position="181"/>
        <end position="201"/>
    </location>
</feature>
<proteinExistence type="predicted"/>
<evidence type="ECO:0000313" key="7">
    <source>
        <dbReference type="EMBL" id="NDW43727.1"/>
    </source>
</evidence>
<evidence type="ECO:0000256" key="1">
    <source>
        <dbReference type="ARBA" id="ARBA00004651"/>
    </source>
</evidence>
<evidence type="ECO:0000256" key="6">
    <source>
        <dbReference type="SAM" id="Phobius"/>
    </source>
</evidence>
<comment type="subcellular location">
    <subcellularLocation>
        <location evidence="1">Cell membrane</location>
        <topology evidence="1">Multi-pass membrane protein</topology>
    </subcellularLocation>
</comment>
<reference evidence="7" key="1">
    <citation type="submission" date="2020-02" db="EMBL/GenBank/DDBJ databases">
        <title>Delineation of the pyrene-degrading pathway in Roseobacter clade bacteria by genomic analysis.</title>
        <authorList>
            <person name="Zhou H."/>
            <person name="Wang H."/>
        </authorList>
    </citation>
    <scope>NUCLEOTIDE SEQUENCE</scope>
    <source>
        <strain evidence="7">PrR005</strain>
    </source>
</reference>
<dbReference type="PANTHER" id="PTHR30086">
    <property type="entry name" value="ARGININE EXPORTER PROTEIN ARGO"/>
    <property type="match status" value="1"/>
</dbReference>
<dbReference type="AlphaFoldDB" id="A0A6B2NMH9"/>
<feature type="transmembrane region" description="Helical" evidence="6">
    <location>
        <begin position="144"/>
        <end position="169"/>
    </location>
</feature>
<evidence type="ECO:0000256" key="3">
    <source>
        <dbReference type="ARBA" id="ARBA00022692"/>
    </source>
</evidence>
<keyword evidence="4 6" id="KW-1133">Transmembrane helix</keyword>
<dbReference type="RefSeq" id="WP_164127194.1">
    <property type="nucleotide sequence ID" value="NZ_JAAGOX010000003.1"/>
</dbReference>
<accession>A0A6B2NMH9</accession>
<feature type="transmembrane region" description="Helical" evidence="6">
    <location>
        <begin position="117"/>
        <end position="138"/>
    </location>
</feature>
<dbReference type="InterPro" id="IPR001123">
    <property type="entry name" value="LeuE-type"/>
</dbReference>
<protein>
    <submittedName>
        <fullName evidence="7">LysE family transporter</fullName>
    </submittedName>
</protein>
<keyword evidence="3 6" id="KW-0812">Transmembrane</keyword>
<name>A0A6B2NMH9_9RHOB</name>
<evidence type="ECO:0000256" key="4">
    <source>
        <dbReference type="ARBA" id="ARBA00022989"/>
    </source>
</evidence>
<gene>
    <name evidence="7" type="ORF">G0P99_02015</name>
</gene>
<feature type="transmembrane region" description="Helical" evidence="6">
    <location>
        <begin position="37"/>
        <end position="65"/>
    </location>
</feature>
<comment type="caution">
    <text evidence="7">The sequence shown here is derived from an EMBL/GenBank/DDBJ whole genome shotgun (WGS) entry which is preliminary data.</text>
</comment>
<dbReference type="PANTHER" id="PTHR30086:SF19">
    <property type="entry name" value="THREONINE EFFLUX PROTEIN"/>
    <property type="match status" value="1"/>
</dbReference>
<dbReference type="GO" id="GO:0015171">
    <property type="term" value="F:amino acid transmembrane transporter activity"/>
    <property type="evidence" value="ECO:0007669"/>
    <property type="project" value="TreeGrafter"/>
</dbReference>
<evidence type="ECO:0000256" key="2">
    <source>
        <dbReference type="ARBA" id="ARBA00022475"/>
    </source>
</evidence>
<keyword evidence="5 6" id="KW-0472">Membrane</keyword>
<evidence type="ECO:0000256" key="5">
    <source>
        <dbReference type="ARBA" id="ARBA00023136"/>
    </source>
</evidence>
<organism evidence="7">
    <name type="scientific">Ruegeria sp. PrR005</name>
    <dbReference type="NCBI Taxonomy" id="2706882"/>
    <lineage>
        <taxon>Bacteria</taxon>
        <taxon>Pseudomonadati</taxon>
        <taxon>Pseudomonadota</taxon>
        <taxon>Alphaproteobacteria</taxon>
        <taxon>Rhodobacterales</taxon>
        <taxon>Roseobacteraceae</taxon>
        <taxon>Ruegeria</taxon>
    </lineage>
</organism>
<dbReference type="EMBL" id="JAAGOX010000003">
    <property type="protein sequence ID" value="NDW43727.1"/>
    <property type="molecule type" value="Genomic_DNA"/>
</dbReference>